<sequence length="375" mass="41568">MNEPLRILFFADASSVHTRRWVASMAERGAEAIVITRQPAEVPGAREVIAIAPGQDKASWFKALPEVRRVAGRVAASFRPHLVHGHYVTSYGLWAAACGVRVPKVLTAWGSDILVTPRESRLMRLIVRWTLRRADLITADSIEMVDEIASYHPSAPVHQILWGADTGKFLPAPPAPDFEVVSLRVWEPNYNIDLVIEAFARFVSLRPHSQARLHLLGGGPLQGALEERVTALRLLQQVRFHGRVGDVEMIEAIQRCRVSVSVPTSDATSVSVLESMACGLPIIASDLPANRQWVDSRGGWLTPVRDIDALTQALLDAHDDPTAATLKGVHNRRRIEREASRRGQMDRMWLLYLQLLKPNPKQRKGAQTASQGEAS</sequence>
<dbReference type="OrthoDB" id="832722at2"/>
<keyword evidence="4" id="KW-1185">Reference proteome</keyword>
<dbReference type="Gene3D" id="3.40.50.2000">
    <property type="entry name" value="Glycogen Phosphorylase B"/>
    <property type="match status" value="2"/>
</dbReference>
<gene>
    <name evidence="3" type="ORF">EIP75_10975</name>
</gene>
<dbReference type="EMBL" id="RSED01000007">
    <property type="protein sequence ID" value="RRS04402.1"/>
    <property type="molecule type" value="Genomic_DNA"/>
</dbReference>
<protein>
    <submittedName>
        <fullName evidence="3">Glycosyltransferase</fullName>
    </submittedName>
</protein>
<dbReference type="InterPro" id="IPR028098">
    <property type="entry name" value="Glyco_trans_4-like_N"/>
</dbReference>
<dbReference type="PANTHER" id="PTHR45947:SF3">
    <property type="entry name" value="SULFOQUINOVOSYL TRANSFERASE SQD2"/>
    <property type="match status" value="1"/>
</dbReference>
<feature type="domain" description="Glycosyl transferase family 1" evidence="1">
    <location>
        <begin position="177"/>
        <end position="321"/>
    </location>
</feature>
<dbReference type="AlphaFoldDB" id="A0A3R8S347"/>
<comment type="caution">
    <text evidence="3">The sequence shown here is derived from an EMBL/GenBank/DDBJ whole genome shotgun (WGS) entry which is preliminary data.</text>
</comment>
<feature type="domain" description="Glycosyltransferase subfamily 4-like N-terminal" evidence="2">
    <location>
        <begin position="6"/>
        <end position="141"/>
    </location>
</feature>
<dbReference type="PANTHER" id="PTHR45947">
    <property type="entry name" value="SULFOQUINOVOSYL TRANSFERASE SQD2"/>
    <property type="match status" value="1"/>
</dbReference>
<evidence type="ECO:0000259" key="1">
    <source>
        <dbReference type="Pfam" id="PF00534"/>
    </source>
</evidence>
<dbReference type="GO" id="GO:0016757">
    <property type="term" value="F:glycosyltransferase activity"/>
    <property type="evidence" value="ECO:0007669"/>
    <property type="project" value="InterPro"/>
</dbReference>
<dbReference type="InterPro" id="IPR001296">
    <property type="entry name" value="Glyco_trans_1"/>
</dbReference>
<dbReference type="SUPFAM" id="SSF53756">
    <property type="entry name" value="UDP-Glycosyltransferase/glycogen phosphorylase"/>
    <property type="match status" value="1"/>
</dbReference>
<organism evidence="3 4">
    <name type="scientific">Aquabacterium soli</name>
    <dbReference type="NCBI Taxonomy" id="2493092"/>
    <lineage>
        <taxon>Bacteria</taxon>
        <taxon>Pseudomonadati</taxon>
        <taxon>Pseudomonadota</taxon>
        <taxon>Betaproteobacteria</taxon>
        <taxon>Burkholderiales</taxon>
        <taxon>Aquabacterium</taxon>
    </lineage>
</organism>
<accession>A0A3R8S347</accession>
<dbReference type="Pfam" id="PF13477">
    <property type="entry name" value="Glyco_trans_4_2"/>
    <property type="match status" value="1"/>
</dbReference>
<dbReference type="Proteomes" id="UP000269265">
    <property type="component" value="Unassembled WGS sequence"/>
</dbReference>
<evidence type="ECO:0000313" key="3">
    <source>
        <dbReference type="EMBL" id="RRS04402.1"/>
    </source>
</evidence>
<reference evidence="3 4" key="1">
    <citation type="submission" date="2018-12" db="EMBL/GenBank/DDBJ databases">
        <title>The whole draft genome of Aquabacterium sp. SJQ9.</title>
        <authorList>
            <person name="Sun L."/>
            <person name="Gao X."/>
            <person name="Chen W."/>
            <person name="Huang K."/>
        </authorList>
    </citation>
    <scope>NUCLEOTIDE SEQUENCE [LARGE SCALE GENOMIC DNA]</scope>
    <source>
        <strain evidence="3 4">SJQ9</strain>
    </source>
</reference>
<dbReference type="Pfam" id="PF00534">
    <property type="entry name" value="Glycos_transf_1"/>
    <property type="match status" value="1"/>
</dbReference>
<name>A0A3R8S347_9BURK</name>
<dbReference type="InterPro" id="IPR050194">
    <property type="entry name" value="Glycosyltransferase_grp1"/>
</dbReference>
<proteinExistence type="predicted"/>
<keyword evidence="3" id="KW-0808">Transferase</keyword>
<evidence type="ECO:0000259" key="2">
    <source>
        <dbReference type="Pfam" id="PF13477"/>
    </source>
</evidence>
<dbReference type="RefSeq" id="WP_125243310.1">
    <property type="nucleotide sequence ID" value="NZ_RSED01000007.1"/>
</dbReference>
<evidence type="ECO:0000313" key="4">
    <source>
        <dbReference type="Proteomes" id="UP000269265"/>
    </source>
</evidence>